<dbReference type="Gene3D" id="1.10.3090.10">
    <property type="entry name" value="cca-adding enzyme, domain 2"/>
    <property type="match status" value="1"/>
</dbReference>
<organism evidence="3 4">
    <name type="scientific">Pseudomonas luteola</name>
    <dbReference type="NCBI Taxonomy" id="47886"/>
    <lineage>
        <taxon>Bacteria</taxon>
        <taxon>Pseudomonadati</taxon>
        <taxon>Pseudomonadota</taxon>
        <taxon>Gammaproteobacteria</taxon>
        <taxon>Pseudomonadales</taxon>
        <taxon>Pseudomonadaceae</taxon>
        <taxon>Pseudomonas</taxon>
    </lineage>
</organism>
<keyword evidence="3" id="KW-0418">Kinase</keyword>
<dbReference type="Proteomes" id="UP000250443">
    <property type="component" value="Unassembled WGS sequence"/>
</dbReference>
<evidence type="ECO:0000256" key="1">
    <source>
        <dbReference type="ARBA" id="ARBA00022741"/>
    </source>
</evidence>
<dbReference type="CDD" id="cd00077">
    <property type="entry name" value="HDc"/>
    <property type="match status" value="1"/>
</dbReference>
<dbReference type="SUPFAM" id="SSF52540">
    <property type="entry name" value="P-loop containing nucleoside triphosphate hydrolases"/>
    <property type="match status" value="1"/>
</dbReference>
<gene>
    <name evidence="2" type="ORF">IRZ65_11655</name>
    <name evidence="3" type="ORF">NCTC11842_05424</name>
</gene>
<dbReference type="AlphaFoldDB" id="A0A2X2D5J2"/>
<reference evidence="3 4" key="1">
    <citation type="submission" date="2018-06" db="EMBL/GenBank/DDBJ databases">
        <authorList>
            <consortium name="Pathogen Informatics"/>
            <person name="Doyle S."/>
        </authorList>
    </citation>
    <scope>NUCLEOTIDE SEQUENCE [LARGE SCALE GENOMIC DNA]</scope>
    <source>
        <strain evidence="3 4">NCTC11842</strain>
    </source>
</reference>
<dbReference type="InterPro" id="IPR050124">
    <property type="entry name" value="tRNA_CCA-adding_enzyme"/>
</dbReference>
<evidence type="ECO:0000313" key="3">
    <source>
        <dbReference type="EMBL" id="SPZ16392.1"/>
    </source>
</evidence>
<name>A0A2X2D5J2_PSELU</name>
<dbReference type="Proteomes" id="UP000626180">
    <property type="component" value="Unassembled WGS sequence"/>
</dbReference>
<dbReference type="InterPro" id="IPR027417">
    <property type="entry name" value="P-loop_NTPase"/>
</dbReference>
<dbReference type="SUPFAM" id="SSF109604">
    <property type="entry name" value="HD-domain/PDEase-like"/>
    <property type="match status" value="1"/>
</dbReference>
<keyword evidence="3" id="KW-0808">Transferase</keyword>
<reference evidence="2 5" key="2">
    <citation type="submission" date="2020-10" db="EMBL/GenBank/DDBJ databases">
        <title>Genome sequences of Pseudomonas isolates.</title>
        <authorList>
            <person name="Wessels L."/>
            <person name="Reich F."/>
            <person name="Hammerl J."/>
        </authorList>
    </citation>
    <scope>NUCLEOTIDE SEQUENCE [LARGE SCALE GENOMIC DNA]</scope>
    <source>
        <strain evidence="2 5">20-MO00624-0</strain>
    </source>
</reference>
<dbReference type="InterPro" id="IPR003607">
    <property type="entry name" value="HD/PDEase_dom"/>
</dbReference>
<dbReference type="PANTHER" id="PTHR47545:SF1">
    <property type="entry name" value="MULTIFUNCTIONAL CCA PROTEIN"/>
    <property type="match status" value="1"/>
</dbReference>
<sequence length="379" mass="42627">MDFQTLERLVAAPGQQPDFKGCVEAIPALTRLASTPQEPAYHGEGDVWTHTCMVVEAMVGGSAYERASAEERFVLFYSALLHDIAKPDTTVIDEVTGRIGQPGHSRRGSIDARILLWKAGVPFSLRETICRIISVHQVPFWALSGDRSGHSPEFLAHRLSWELPLWMLIAMAIADMEGRIYPNKQHVLDDIVLFQQLAEEESCLYSAKAFPDDYTRMSYFRGARIHPAFSHYREQEGSDVVVMAGLPASGKNTWVAENLSGLPVVSYDDARDALGLAHGKNEGAVAHYAVDTAKALLRKKEAFVWNATHLSGQMRKKTLDLLYQYNASIRIVYLEQPERIILQRNARRNTSLRNQDIQRMLCRWEVPLPSEADCVEYLA</sequence>
<evidence type="ECO:0000313" key="5">
    <source>
        <dbReference type="Proteomes" id="UP000626180"/>
    </source>
</evidence>
<dbReference type="RefSeq" id="WP_010799004.1">
    <property type="nucleotide sequence ID" value="NZ_CP069263.1"/>
</dbReference>
<dbReference type="EMBL" id="UAUF01000015">
    <property type="protein sequence ID" value="SPZ16392.1"/>
    <property type="molecule type" value="Genomic_DNA"/>
</dbReference>
<dbReference type="Gene3D" id="3.40.50.300">
    <property type="entry name" value="P-loop containing nucleotide triphosphate hydrolases"/>
    <property type="match status" value="1"/>
</dbReference>
<evidence type="ECO:0000313" key="2">
    <source>
        <dbReference type="EMBL" id="MBF8641338.1"/>
    </source>
</evidence>
<dbReference type="Pfam" id="PF13671">
    <property type="entry name" value="AAA_33"/>
    <property type="match status" value="1"/>
</dbReference>
<proteinExistence type="predicted"/>
<dbReference type="EMBL" id="JADMCD010000005">
    <property type="protein sequence ID" value="MBF8641338.1"/>
    <property type="molecule type" value="Genomic_DNA"/>
</dbReference>
<accession>A0A2X2D5J2</accession>
<dbReference type="GO" id="GO:0016301">
    <property type="term" value="F:kinase activity"/>
    <property type="evidence" value="ECO:0007669"/>
    <property type="project" value="UniProtKB-KW"/>
</dbReference>
<keyword evidence="1" id="KW-0547">Nucleotide-binding</keyword>
<protein>
    <submittedName>
        <fullName evidence="2">AAA family ATPase</fullName>
    </submittedName>
    <submittedName>
        <fullName evidence="3">Predicted kinase</fullName>
    </submittedName>
</protein>
<dbReference type="GO" id="GO:0000166">
    <property type="term" value="F:nucleotide binding"/>
    <property type="evidence" value="ECO:0007669"/>
    <property type="project" value="UniProtKB-KW"/>
</dbReference>
<keyword evidence="5" id="KW-1185">Reference proteome</keyword>
<evidence type="ECO:0000313" key="4">
    <source>
        <dbReference type="Proteomes" id="UP000250443"/>
    </source>
</evidence>
<dbReference type="PANTHER" id="PTHR47545">
    <property type="entry name" value="MULTIFUNCTIONAL CCA PROTEIN"/>
    <property type="match status" value="1"/>
</dbReference>